<dbReference type="PANTHER" id="PTHR34387:SF1">
    <property type="entry name" value="PERIPLASMIC IMMUNOGENIC PROTEIN"/>
    <property type="match status" value="1"/>
</dbReference>
<evidence type="ECO:0000313" key="2">
    <source>
        <dbReference type="EMBL" id="WAJ69247.1"/>
    </source>
</evidence>
<proteinExistence type="predicted"/>
<dbReference type="Gene3D" id="3.30.110.170">
    <property type="entry name" value="Protein of unknown function (DUF541), domain 1"/>
    <property type="match status" value="1"/>
</dbReference>
<evidence type="ECO:0000313" key="3">
    <source>
        <dbReference type="Proteomes" id="UP001163726"/>
    </source>
</evidence>
<name>A0ABY7AI09_9ALTE</name>
<dbReference type="InterPro" id="IPR007497">
    <property type="entry name" value="SIMPL/DUF541"/>
</dbReference>
<gene>
    <name evidence="2" type="ORF">OLW01_08615</name>
</gene>
<reference evidence="2" key="1">
    <citation type="submission" date="2022-10" db="EMBL/GenBank/DDBJ databases">
        <title>Catenovulum adriacola sp. nov. isolated in the Harbour of Susak.</title>
        <authorList>
            <person name="Schoch T."/>
            <person name="Reich S.J."/>
            <person name="Stoeferle S."/>
            <person name="Flaiz M."/>
            <person name="Kazda M."/>
            <person name="Riedel C.U."/>
            <person name="Duerre P."/>
        </authorList>
    </citation>
    <scope>NUCLEOTIDE SEQUENCE</scope>
    <source>
        <strain evidence="2">TS8</strain>
    </source>
</reference>
<accession>A0ABY7AI09</accession>
<organism evidence="2 3">
    <name type="scientific">Catenovulum adriaticum</name>
    <dbReference type="NCBI Taxonomy" id="2984846"/>
    <lineage>
        <taxon>Bacteria</taxon>
        <taxon>Pseudomonadati</taxon>
        <taxon>Pseudomonadota</taxon>
        <taxon>Gammaproteobacteria</taxon>
        <taxon>Alteromonadales</taxon>
        <taxon>Alteromonadaceae</taxon>
        <taxon>Catenovulum</taxon>
    </lineage>
</organism>
<dbReference type="Proteomes" id="UP001163726">
    <property type="component" value="Chromosome"/>
</dbReference>
<sequence>MRQITNKRNKMTRVKQLVFSAALISLAWATPSLANTQTVSEQINVNGKGAVTAIPDKLTVNLYIEEHNLSVSKAKQIVDAKSKRLINSILQLGINEQQVQSYQLSIQPHYETLPDHKREQDGFMVSRTFKIQLNNWDKFDTLIDKSLGLGVTRVGQISTLISNRYDLYLQALEKAVEQAKVKAAILAKQAGRDLGAVIQISEQGGYQHYVAESMSFKSSSSNSLPGTAEIQASVSVSFKLD</sequence>
<dbReference type="RefSeq" id="WP_268073439.1">
    <property type="nucleotide sequence ID" value="NZ_CP109965.1"/>
</dbReference>
<evidence type="ECO:0000256" key="1">
    <source>
        <dbReference type="SAM" id="SignalP"/>
    </source>
</evidence>
<keyword evidence="3" id="KW-1185">Reference proteome</keyword>
<dbReference type="InterPro" id="IPR052022">
    <property type="entry name" value="26kDa_periplasmic_antigen"/>
</dbReference>
<dbReference type="EMBL" id="CP109965">
    <property type="protein sequence ID" value="WAJ69247.1"/>
    <property type="molecule type" value="Genomic_DNA"/>
</dbReference>
<dbReference type="Gene3D" id="3.30.70.2970">
    <property type="entry name" value="Protein of unknown function (DUF541), domain 2"/>
    <property type="match status" value="1"/>
</dbReference>
<dbReference type="PANTHER" id="PTHR34387">
    <property type="entry name" value="SLR1258 PROTEIN"/>
    <property type="match status" value="1"/>
</dbReference>
<feature type="signal peptide" evidence="1">
    <location>
        <begin position="1"/>
        <end position="34"/>
    </location>
</feature>
<feature type="chain" id="PRO_5047312731" evidence="1">
    <location>
        <begin position="35"/>
        <end position="241"/>
    </location>
</feature>
<dbReference type="Pfam" id="PF04402">
    <property type="entry name" value="SIMPL"/>
    <property type="match status" value="1"/>
</dbReference>
<keyword evidence="1" id="KW-0732">Signal</keyword>
<protein>
    <submittedName>
        <fullName evidence="2">SIMPL domain-containing protein</fullName>
    </submittedName>
</protein>